<protein>
    <submittedName>
        <fullName evidence="5">AraC-type DNA-binding domain-containing protein</fullName>
    </submittedName>
    <submittedName>
        <fullName evidence="3">Transcriptional regulator, AraC family</fullName>
    </submittedName>
</protein>
<dbReference type="InterPro" id="IPR037923">
    <property type="entry name" value="HTH-like"/>
</dbReference>
<name>A0A125S0L2_ACIBA</name>
<reference evidence="4 7" key="2">
    <citation type="journal article" date="2017" name="Ann. Clin. Microbiol. Antimicrob.">
        <title>New eight genes identified at the clinical multidrug-resistant Acinetobacter baumannii DMS06669 strain in a Vietnam hospital.</title>
        <authorList>
            <person name="Si-Tuan N."/>
            <person name="Ngoc H.M."/>
            <person name="Hang P.T.T."/>
            <person name="Nguyen C."/>
            <person name="Van P.H."/>
            <person name="Huong N.T."/>
        </authorList>
    </citation>
    <scope>NUCLEOTIDE SEQUENCE [LARGE SCALE GENOMIC DNA]</scope>
    <source>
        <strain evidence="4 7">DMS06669</strain>
    </source>
</reference>
<geneLocation type="plasmid" evidence="3">
    <name>p255n_1</name>
</geneLocation>
<reference evidence="5 6" key="3">
    <citation type="submission" date="2018-07" db="EMBL/GenBank/DDBJ databases">
        <authorList>
            <consortium name="Pathogen Informatics"/>
        </authorList>
    </citation>
    <scope>NUCLEOTIDE SEQUENCE [LARGE SCALE GENOMIC DNA]</scope>
    <source>
        <strain evidence="5 6">4300STDY7045823</strain>
    </source>
</reference>
<evidence type="ECO:0000313" key="3">
    <source>
        <dbReference type="EMBL" id="AMD83548.1"/>
    </source>
</evidence>
<keyword evidence="1 5" id="KW-0238">DNA-binding</keyword>
<dbReference type="EMBL" id="KT852971">
    <property type="protein sequence ID" value="AMD83548.1"/>
    <property type="molecule type" value="Genomic_DNA"/>
</dbReference>
<keyword evidence="3" id="KW-0614">Plasmid</keyword>
<dbReference type="AlphaFoldDB" id="A0A125S0L2"/>
<accession>A0A125S0L2</accession>
<dbReference type="EMBL" id="UFMQ01000044">
    <property type="protein sequence ID" value="SST33508.1"/>
    <property type="molecule type" value="Genomic_DNA"/>
</dbReference>
<dbReference type="InterPro" id="IPR003313">
    <property type="entry name" value="AraC-bd"/>
</dbReference>
<evidence type="ECO:0000259" key="2">
    <source>
        <dbReference type="PROSITE" id="PS51707"/>
    </source>
</evidence>
<gene>
    <name evidence="4" type="ORF">GSE42_20280</name>
    <name evidence="3" type="ORF">P255N_00041</name>
    <name evidence="5" type="ORF">SAMEA104305318_04025</name>
</gene>
<evidence type="ECO:0000313" key="5">
    <source>
        <dbReference type="EMBL" id="SST33508.1"/>
    </source>
</evidence>
<dbReference type="Proteomes" id="UP000252694">
    <property type="component" value="Unassembled WGS sequence"/>
</dbReference>
<dbReference type="GO" id="GO:0003677">
    <property type="term" value="F:DNA binding"/>
    <property type="evidence" value="ECO:0007669"/>
    <property type="project" value="UniProtKB-KW"/>
</dbReference>
<dbReference type="EMBL" id="WWCH01000015">
    <property type="protein sequence ID" value="MYM80251.1"/>
    <property type="molecule type" value="Genomic_DNA"/>
</dbReference>
<reference evidence="4" key="4">
    <citation type="submission" date="2019-12" db="EMBL/GenBank/DDBJ databases">
        <authorList>
            <person name="Nguyen S.-T."/>
        </authorList>
    </citation>
    <scope>NUCLEOTIDE SEQUENCE</scope>
    <source>
        <strain evidence="4">DMS06669</strain>
    </source>
</reference>
<sequence length="158" mass="18281">MSNWVNVTQDKSTGIELIHAHFKGFAYDPHLHSSYLIGVTELGHQQFNCRKKIIDSYQGQTFMLEPEEVHDGNAPDPLGFTYKMMHLDPAWLKKSYEGIFNEPIELAIESTLRSDPQLSHLILSTYNILNNNESQLMKDTYLDLLLENLKQNREALRM</sequence>
<proteinExistence type="predicted"/>
<feature type="domain" description="CYTH" evidence="2">
    <location>
        <begin position="103"/>
        <end position="158"/>
    </location>
</feature>
<dbReference type="InterPro" id="IPR023577">
    <property type="entry name" value="CYTH_domain"/>
</dbReference>
<evidence type="ECO:0000313" key="4">
    <source>
        <dbReference type="EMBL" id="MYM80251.1"/>
    </source>
</evidence>
<reference evidence="3" key="1">
    <citation type="submission" date="2015-09" db="EMBL/GenBank/DDBJ databases">
        <title>Repeated local emergence of carbapenem resistant Acinetobacter baumannii in a single hospital ward.</title>
        <authorList>
            <person name="Schultz M.B."/>
            <person name="Thanh D.P."/>
            <person name="Hoang N.T.D."/>
            <person name="Wick R.R."/>
            <person name="Ingle D.J."/>
            <person name="Hawkey J."/>
            <person name="Edwards D."/>
            <person name="Kenyon J."/>
            <person name="Lan N.P.H."/>
            <person name="Campbell J.I."/>
            <person name="Thwaites G."/>
            <person name="Nhu N.T.K."/>
            <person name="Hall R."/>
            <person name="Fournier-Level A."/>
            <person name="Baker S."/>
            <person name="Holt K.E."/>
        </authorList>
    </citation>
    <scope>NUCLEOTIDE SEQUENCE</scope>
    <source>
        <strain evidence="3">255_n</strain>
        <plasmid evidence="3">p255n_1</plasmid>
    </source>
</reference>
<organism evidence="3">
    <name type="scientific">Acinetobacter baumannii</name>
    <dbReference type="NCBI Taxonomy" id="470"/>
    <lineage>
        <taxon>Bacteria</taxon>
        <taxon>Pseudomonadati</taxon>
        <taxon>Pseudomonadota</taxon>
        <taxon>Gammaproteobacteria</taxon>
        <taxon>Moraxellales</taxon>
        <taxon>Moraxellaceae</taxon>
        <taxon>Acinetobacter</taxon>
        <taxon>Acinetobacter calcoaceticus/baumannii complex</taxon>
    </lineage>
</organism>
<dbReference type="Pfam" id="PF02311">
    <property type="entry name" value="AraC_binding"/>
    <property type="match status" value="1"/>
</dbReference>
<evidence type="ECO:0000313" key="6">
    <source>
        <dbReference type="Proteomes" id="UP000252694"/>
    </source>
</evidence>
<evidence type="ECO:0000256" key="1">
    <source>
        <dbReference type="ARBA" id="ARBA00023125"/>
    </source>
</evidence>
<dbReference type="PROSITE" id="PS51707">
    <property type="entry name" value="CYTH"/>
    <property type="match status" value="1"/>
</dbReference>
<dbReference type="SUPFAM" id="SSF51215">
    <property type="entry name" value="Regulatory protein AraC"/>
    <property type="match status" value="1"/>
</dbReference>
<dbReference type="RefSeq" id="WP_074163966.1">
    <property type="nucleotide sequence ID" value="NZ_CP027245.2"/>
</dbReference>
<dbReference type="Proteomes" id="UP000480763">
    <property type="component" value="Unassembled WGS sequence"/>
</dbReference>
<evidence type="ECO:0000313" key="7">
    <source>
        <dbReference type="Proteomes" id="UP000480763"/>
    </source>
</evidence>
<dbReference type="GO" id="GO:0006355">
    <property type="term" value="P:regulation of DNA-templated transcription"/>
    <property type="evidence" value="ECO:0007669"/>
    <property type="project" value="InterPro"/>
</dbReference>